<dbReference type="Proteomes" id="UP000835206">
    <property type="component" value="Chromosome 9"/>
</dbReference>
<dbReference type="RefSeq" id="XP_012167158.2">
    <property type="nucleotide sequence ID" value="XM_012311768.3"/>
</dbReference>
<proteinExistence type="predicted"/>
<dbReference type="PANTHER" id="PTHR15128">
    <property type="entry name" value="TAL1 SCL INTERRUPTING LOCUS"/>
    <property type="match status" value="1"/>
</dbReference>
<sequence length="917" mass="105124">MFCGNEDEFEPRITPRPASKLDCFAVPCVPEVSLIFDKPVSCKSTERAHFCSPSEESKDLRSKSSHSSPLNVNGSYAAWKEQNYLRKPLSSKVNDCIAPLKEQSNQNYILHSYLTEGNITNTLNESKRKNYALREDIYNSSHCKQKSSRENNDSPRKYNYERSESNTLHTDKEQNTKIQCNDKIRHIDSLSAISQAIKPCINADNHKVKEDEYSPLLYERQLAAHNSNQQKVYNDSVPESNVQNVPTNPGTLQRNELQLPHYLGQQYPYFNMNAYPFPQLHPYPTNNTDNQETVKNLLQIINSQNEQIKSLQIQVDRLLKIQEENLKERKKCSCSFQLQTQSDQFHTNSNNVLGTSNYVTVPENTKRSVYRRDSPQDRKKENCNKNENISQNELILTDAQSKKAFMQQKVSIGVMTSFEFTVQNNPFTMDIENYEKKDGQQKQENLKMCNSVGSHDTNESLRRYKNSFTRMPSAQLENIVEDSESYMSSSQQQSSNLNATTSTKDLEKQAYVDIRRETDTHRSESPKLCKDETAKSDETENRIKKHLENCTVRTRNYENIKTPMIQRNHVCAGTVGTVGTEYTAQKNKKFIANTFTNVDQDKEANIQRDNSSVKTNNFVNNSHYHNDYQQEGQPFGLKQNSNCIEDSLILNSDDLKINERPLSPEPSIHVEMQEYSSDDDSENIKRSSKVGWTFYNDVLGQVNQLLQNSCIIDDQQQKQTKVNQNERDETDNRAVLDTVKVATLQQLKKFGISLSENSEAKELNNSNKMAFDLPFYPRLDYQTNMTQATSAVNETNTSMHMKALALKYLTDEQLAELAVQRQGASVNHLMVSNLQGTNMSFATMHYLQRYQLVPGKNNVQTEDINALQNEMPPKADLKVTNPRNSPKQRLPFSQTPRTTCPSKILDISALKQQPKLL</sequence>
<keyword evidence="1" id="KW-0175">Coiled coil</keyword>
<dbReference type="OrthoDB" id="76173at2759"/>
<feature type="compositionally biased region" description="Low complexity" evidence="2">
    <location>
        <begin position="485"/>
        <end position="495"/>
    </location>
</feature>
<accession>A0A9B2JI26</accession>
<feature type="region of interest" description="Disordered" evidence="2">
    <location>
        <begin position="140"/>
        <end position="174"/>
    </location>
</feature>
<protein>
    <submittedName>
        <fullName evidence="4">Uncharacterized protein LOC100642214</fullName>
    </submittedName>
</protein>
<feature type="compositionally biased region" description="Basic and acidic residues" evidence="2">
    <location>
        <begin position="147"/>
        <end position="174"/>
    </location>
</feature>
<feature type="compositionally biased region" description="Basic and acidic residues" evidence="2">
    <location>
        <begin position="53"/>
        <end position="62"/>
    </location>
</feature>
<dbReference type="GO" id="GO:0007224">
    <property type="term" value="P:smoothened signaling pathway"/>
    <property type="evidence" value="ECO:0007669"/>
    <property type="project" value="TreeGrafter"/>
</dbReference>
<feature type="region of interest" description="Disordered" evidence="2">
    <location>
        <begin position="53"/>
        <end position="72"/>
    </location>
</feature>
<evidence type="ECO:0000256" key="1">
    <source>
        <dbReference type="SAM" id="Coils"/>
    </source>
</evidence>
<dbReference type="GeneID" id="100642214"/>
<evidence type="ECO:0000256" key="2">
    <source>
        <dbReference type="SAM" id="MobiDB-lite"/>
    </source>
</evidence>
<gene>
    <name evidence="4" type="primary">LOC100642214</name>
</gene>
<organism evidence="3 4">
    <name type="scientific">Bombus terrestris</name>
    <name type="common">Buff-tailed bumblebee</name>
    <name type="synonym">Apis terrestris</name>
    <dbReference type="NCBI Taxonomy" id="30195"/>
    <lineage>
        <taxon>Eukaryota</taxon>
        <taxon>Metazoa</taxon>
        <taxon>Ecdysozoa</taxon>
        <taxon>Arthropoda</taxon>
        <taxon>Hexapoda</taxon>
        <taxon>Insecta</taxon>
        <taxon>Pterygota</taxon>
        <taxon>Neoptera</taxon>
        <taxon>Endopterygota</taxon>
        <taxon>Hymenoptera</taxon>
        <taxon>Apocrita</taxon>
        <taxon>Aculeata</taxon>
        <taxon>Apoidea</taxon>
        <taxon>Anthophila</taxon>
        <taxon>Apidae</taxon>
        <taxon>Bombus</taxon>
        <taxon>Bombus</taxon>
    </lineage>
</organism>
<feature type="compositionally biased region" description="Polar residues" evidence="2">
    <location>
        <begin position="881"/>
        <end position="899"/>
    </location>
</feature>
<dbReference type="KEGG" id="bter:100642214"/>
<evidence type="ECO:0000313" key="3">
    <source>
        <dbReference type="Proteomes" id="UP000835206"/>
    </source>
</evidence>
<dbReference type="PANTHER" id="PTHR15128:SF0">
    <property type="entry name" value="SCL-INTERRUPTING LOCUS PROTEIN"/>
    <property type="match status" value="1"/>
</dbReference>
<dbReference type="GO" id="GO:0071539">
    <property type="term" value="P:protein localization to centrosome"/>
    <property type="evidence" value="ECO:0007669"/>
    <property type="project" value="TreeGrafter"/>
</dbReference>
<feature type="region of interest" description="Disordered" evidence="2">
    <location>
        <begin position="482"/>
        <end position="502"/>
    </location>
</feature>
<feature type="region of interest" description="Disordered" evidence="2">
    <location>
        <begin position="872"/>
        <end position="899"/>
    </location>
</feature>
<dbReference type="InterPro" id="IPR026123">
    <property type="entry name" value="STIL"/>
</dbReference>
<dbReference type="GO" id="GO:0007052">
    <property type="term" value="P:mitotic spindle organization"/>
    <property type="evidence" value="ECO:0007669"/>
    <property type="project" value="TreeGrafter"/>
</dbReference>
<name>A0A9B2JI26_BOMTE</name>
<dbReference type="AlphaFoldDB" id="A0A9B2JI26"/>
<dbReference type="GO" id="GO:0005815">
    <property type="term" value="C:microtubule organizing center"/>
    <property type="evidence" value="ECO:0007669"/>
    <property type="project" value="TreeGrafter"/>
</dbReference>
<dbReference type="GO" id="GO:0031023">
    <property type="term" value="P:microtubule organizing center organization"/>
    <property type="evidence" value="ECO:0007669"/>
    <property type="project" value="TreeGrafter"/>
</dbReference>
<keyword evidence="3" id="KW-1185">Reference proteome</keyword>
<feature type="coiled-coil region" evidence="1">
    <location>
        <begin position="294"/>
        <end position="321"/>
    </location>
</feature>
<reference evidence="4" key="1">
    <citation type="submission" date="2025-08" db="UniProtKB">
        <authorList>
            <consortium name="RefSeq"/>
        </authorList>
    </citation>
    <scope>IDENTIFICATION</scope>
</reference>
<evidence type="ECO:0000313" key="4">
    <source>
        <dbReference type="RefSeq" id="XP_012167158.2"/>
    </source>
</evidence>